<reference evidence="2 3" key="1">
    <citation type="submission" date="2017-10" db="EMBL/GenBank/DDBJ databases">
        <title>Sedimentibacterium mangrovi gen. nov., sp. nov., a novel member of family Phyllobacteriacea isolated from mangrove sediment.</title>
        <authorList>
            <person name="Liao H."/>
            <person name="Tian Y."/>
        </authorList>
    </citation>
    <scope>NUCLEOTIDE SEQUENCE [LARGE SCALE GENOMIC DNA]</scope>
    <source>
        <strain evidence="2 3">X9-2-2</strain>
    </source>
</reference>
<dbReference type="AlphaFoldDB" id="A0A2G1QMW7"/>
<accession>A0A2G1QMW7</accession>
<protein>
    <submittedName>
        <fullName evidence="2">Metal-binding protein</fullName>
    </submittedName>
</protein>
<keyword evidence="3" id="KW-1185">Reference proteome</keyword>
<feature type="region of interest" description="Disordered" evidence="1">
    <location>
        <begin position="148"/>
        <end position="184"/>
    </location>
</feature>
<gene>
    <name evidence="2" type="ORF">CSC94_12365</name>
</gene>
<dbReference type="Pfam" id="PF02620">
    <property type="entry name" value="YceD"/>
    <property type="match status" value="1"/>
</dbReference>
<sequence length="184" mass="20019">MTSTDTRSPVSWRVHVARLPDKGMPVTWAADEESRAALAAEHGLEAVDAFAVDLLVTRWKKDGVRVTGTVTADIVQLCVVTLDPLKNHIEEEINAVFVPEGSRLARMEDPSGEILVDAEGEDAPEPFAGDSVDVGALAEEHFELAIDPYPRKPDAHLPQDVEPQPEDKPNPFAKLAVLKGDKPK</sequence>
<comment type="caution">
    <text evidence="2">The sequence shown here is derived from an EMBL/GenBank/DDBJ whole genome shotgun (WGS) entry which is preliminary data.</text>
</comment>
<evidence type="ECO:0000313" key="2">
    <source>
        <dbReference type="EMBL" id="PHP66887.1"/>
    </source>
</evidence>
<organism evidence="2 3">
    <name type="scientific">Zhengella mangrovi</name>
    <dbReference type="NCBI Taxonomy" id="1982044"/>
    <lineage>
        <taxon>Bacteria</taxon>
        <taxon>Pseudomonadati</taxon>
        <taxon>Pseudomonadota</taxon>
        <taxon>Alphaproteobacteria</taxon>
        <taxon>Hyphomicrobiales</taxon>
        <taxon>Notoacmeibacteraceae</taxon>
        <taxon>Zhengella</taxon>
    </lineage>
</organism>
<dbReference type="Proteomes" id="UP000221168">
    <property type="component" value="Unassembled WGS sequence"/>
</dbReference>
<name>A0A2G1QMW7_9HYPH</name>
<dbReference type="OrthoDB" id="8443793at2"/>
<evidence type="ECO:0000313" key="3">
    <source>
        <dbReference type="Proteomes" id="UP000221168"/>
    </source>
</evidence>
<proteinExistence type="predicted"/>
<dbReference type="InterPro" id="IPR003772">
    <property type="entry name" value="YceD"/>
</dbReference>
<feature type="compositionally biased region" description="Basic and acidic residues" evidence="1">
    <location>
        <begin position="148"/>
        <end position="169"/>
    </location>
</feature>
<dbReference type="RefSeq" id="WP_099306654.1">
    <property type="nucleotide sequence ID" value="NZ_PDVP01000006.1"/>
</dbReference>
<evidence type="ECO:0000256" key="1">
    <source>
        <dbReference type="SAM" id="MobiDB-lite"/>
    </source>
</evidence>
<dbReference type="EMBL" id="PDVP01000006">
    <property type="protein sequence ID" value="PHP66887.1"/>
    <property type="molecule type" value="Genomic_DNA"/>
</dbReference>